<reference evidence="1" key="1">
    <citation type="submission" date="2021-05" db="EMBL/GenBank/DDBJ databases">
        <authorList>
            <person name="Alioto T."/>
            <person name="Alioto T."/>
            <person name="Gomez Garrido J."/>
        </authorList>
    </citation>
    <scope>NUCLEOTIDE SEQUENCE</scope>
</reference>
<proteinExistence type="predicted"/>
<dbReference type="AlphaFoldDB" id="A0A8D9E246"/>
<dbReference type="EMBL" id="HBUF01404412">
    <property type="protein sequence ID" value="CAG6737741.1"/>
    <property type="molecule type" value="Transcribed_RNA"/>
</dbReference>
<organism evidence="1">
    <name type="scientific">Cacopsylla melanoneura</name>
    <dbReference type="NCBI Taxonomy" id="428564"/>
    <lineage>
        <taxon>Eukaryota</taxon>
        <taxon>Metazoa</taxon>
        <taxon>Ecdysozoa</taxon>
        <taxon>Arthropoda</taxon>
        <taxon>Hexapoda</taxon>
        <taxon>Insecta</taxon>
        <taxon>Pterygota</taxon>
        <taxon>Neoptera</taxon>
        <taxon>Paraneoptera</taxon>
        <taxon>Hemiptera</taxon>
        <taxon>Sternorrhyncha</taxon>
        <taxon>Psylloidea</taxon>
        <taxon>Psyllidae</taxon>
        <taxon>Psyllinae</taxon>
        <taxon>Cacopsylla</taxon>
    </lineage>
</organism>
<accession>A0A8D9E246</accession>
<evidence type="ECO:0000313" key="1">
    <source>
        <dbReference type="EMBL" id="CAG6737741.1"/>
    </source>
</evidence>
<sequence>MIETMFGQVFEFLQDKMFSDLEYLRNSLLFYKGSDLELYIDSILELLPLCPKHFHYKTFQFIQKQTKTFFLECDIIFKHETLEQISFLLLKLCHTKLFLIKLCNYIFNALNSLVYKLKHLPSRDSIANEPKLLQRLQNSAYLLSMAKQCVRQIISSEKELKNGKEKKEVGMIMIEWRKTNRKIIRIMKEHLFLYVIESDGLFTAKLG</sequence>
<protein>
    <submittedName>
        <fullName evidence="1">Uncharacterized protein</fullName>
    </submittedName>
</protein>
<name>A0A8D9E246_9HEMI</name>